<evidence type="ECO:0000256" key="3">
    <source>
        <dbReference type="ARBA" id="ARBA00022705"/>
    </source>
</evidence>
<dbReference type="eggNOG" id="KOG3818">
    <property type="taxonomic scope" value="Eukaryota"/>
</dbReference>
<feature type="compositionally biased region" description="Gly residues" evidence="7">
    <location>
        <begin position="468"/>
        <end position="484"/>
    </location>
</feature>
<feature type="region of interest" description="Disordered" evidence="7">
    <location>
        <begin position="446"/>
        <end position="493"/>
    </location>
</feature>
<feature type="compositionally biased region" description="Basic and acidic residues" evidence="7">
    <location>
        <begin position="446"/>
        <end position="458"/>
    </location>
</feature>
<evidence type="ECO:0000259" key="8">
    <source>
        <dbReference type="Pfam" id="PF04042"/>
    </source>
</evidence>
<evidence type="ECO:0000256" key="1">
    <source>
        <dbReference type="ARBA" id="ARBA00004123"/>
    </source>
</evidence>
<gene>
    <name evidence="9" type="ORF">MICPUN_101999</name>
</gene>
<dbReference type="PANTHER" id="PTHR12708:SF0">
    <property type="entry name" value="DNA POLYMERASE EPSILON SUBUNIT 2"/>
    <property type="match status" value="1"/>
</dbReference>
<sequence length="639" mass="70077">MAAVVDFLERCDDPHAALSQMLDELDAKALTTSIVDLRCAEEVIHAVDKHNGTGAFAAPDGQGTAALLDDEDGITIVDAFDMPRYCYDTQRKVFHENAGKVKTINASAESKIELYRERFLLLQQRVARHRMFVKPAFSASGAAAQRTYCELTPLTGLLGHSVGTKYVMGCLSQLEDDRFFLEDLTGQIQVDVSHAATSSGLYTENCIVVAEGEVRKSDGVLEVRALGFPPAESREDTRNATNFLDFVGAGRLRPKDIERMVEEEAASTSDMFVVLSDVWLDRESTFARLRTVFEGFDSLDAIPSMFVLMGDFSSQPFGPTRFGFGDYAKGFDKLAELVREFPRLRQEARWVIVPGPGDPGVSSALPRPPLMPSLTESLREALPRATFASNPARVRYRSQDLVFMREDLQSRMRRNCILPPTEIEDAPAEKAARARARAKALARQARLERNEARAERRAAARAKKLRGGKGGGKGGVVGGGGAGSGDENAEPNGATAEDLFDAVMEEADGGADVDADVDADGDDGEEIVSDDELSEEEEEEDEEASEWENRPLFRHLAATLVQQAHLAPLPIAQLPVYWEHDHALRLYPAPHCVVLGDRTEQQALAKFEDTELVNPGCFADDGSFAVYRPATREVEFSAV</sequence>
<evidence type="ECO:0000256" key="7">
    <source>
        <dbReference type="SAM" id="MobiDB-lite"/>
    </source>
</evidence>
<dbReference type="GO" id="GO:0003677">
    <property type="term" value="F:DNA binding"/>
    <property type="evidence" value="ECO:0007669"/>
    <property type="project" value="UniProtKB-KW"/>
</dbReference>
<evidence type="ECO:0000313" key="9">
    <source>
        <dbReference type="EMBL" id="ACO69553.1"/>
    </source>
</evidence>
<keyword evidence="4" id="KW-0238">DNA-binding</keyword>
<dbReference type="Proteomes" id="UP000002009">
    <property type="component" value="Chromosome 8"/>
</dbReference>
<accession>C1FGI8</accession>
<dbReference type="InterPro" id="IPR016266">
    <property type="entry name" value="POLE2"/>
</dbReference>
<reference evidence="9 10" key="1">
    <citation type="journal article" date="2009" name="Science">
        <title>Green evolution and dynamic adaptations revealed by genomes of the marine picoeukaryotes Micromonas.</title>
        <authorList>
            <person name="Worden A.Z."/>
            <person name="Lee J.H."/>
            <person name="Mock T."/>
            <person name="Rouze P."/>
            <person name="Simmons M.P."/>
            <person name="Aerts A.L."/>
            <person name="Allen A.E."/>
            <person name="Cuvelier M.L."/>
            <person name="Derelle E."/>
            <person name="Everett M.V."/>
            <person name="Foulon E."/>
            <person name="Grimwood J."/>
            <person name="Gundlach H."/>
            <person name="Henrissat B."/>
            <person name="Napoli C."/>
            <person name="McDonald S.M."/>
            <person name="Parker M.S."/>
            <person name="Rombauts S."/>
            <person name="Salamov A."/>
            <person name="Von Dassow P."/>
            <person name="Badger J.H."/>
            <person name="Coutinho P.M."/>
            <person name="Demir E."/>
            <person name="Dubchak I."/>
            <person name="Gentemann C."/>
            <person name="Eikrem W."/>
            <person name="Gready J.E."/>
            <person name="John U."/>
            <person name="Lanier W."/>
            <person name="Lindquist E.A."/>
            <person name="Lucas S."/>
            <person name="Mayer K.F."/>
            <person name="Moreau H."/>
            <person name="Not F."/>
            <person name="Otillar R."/>
            <person name="Panaud O."/>
            <person name="Pangilinan J."/>
            <person name="Paulsen I."/>
            <person name="Piegu B."/>
            <person name="Poliakov A."/>
            <person name="Robbens S."/>
            <person name="Schmutz J."/>
            <person name="Toulza E."/>
            <person name="Wyss T."/>
            <person name="Zelensky A."/>
            <person name="Zhou K."/>
            <person name="Armbrust E.V."/>
            <person name="Bhattacharya D."/>
            <person name="Goodenough U.W."/>
            <person name="Van de Peer Y."/>
            <person name="Grigoriev I.V."/>
        </authorList>
    </citation>
    <scope>NUCLEOTIDE SEQUENCE [LARGE SCALE GENOMIC DNA]</scope>
    <source>
        <strain evidence="10">RCC299 / NOUM17</strain>
    </source>
</reference>
<dbReference type="InterPro" id="IPR007185">
    <property type="entry name" value="DNA_pol_a/d/e_bsu"/>
</dbReference>
<comment type="similarity">
    <text evidence="2">Belongs to the DNA polymerase epsilon subunit B family.</text>
</comment>
<dbReference type="Pfam" id="PF04042">
    <property type="entry name" value="DNA_pol_E_B"/>
    <property type="match status" value="2"/>
</dbReference>
<dbReference type="STRING" id="296587.C1FGI8"/>
<dbReference type="GO" id="GO:0006261">
    <property type="term" value="P:DNA-templated DNA replication"/>
    <property type="evidence" value="ECO:0007669"/>
    <property type="project" value="InterPro"/>
</dbReference>
<comment type="subcellular location">
    <subcellularLocation>
        <location evidence="1">Nucleus</location>
    </subcellularLocation>
</comment>
<organism evidence="9 10">
    <name type="scientific">Micromonas commoda (strain RCC299 / NOUM17 / CCMP2709)</name>
    <name type="common">Picoplanktonic green alga</name>
    <dbReference type="NCBI Taxonomy" id="296587"/>
    <lineage>
        <taxon>Eukaryota</taxon>
        <taxon>Viridiplantae</taxon>
        <taxon>Chlorophyta</taxon>
        <taxon>Mamiellophyceae</taxon>
        <taxon>Mamiellales</taxon>
        <taxon>Mamiellaceae</taxon>
        <taxon>Micromonas</taxon>
    </lineage>
</organism>
<dbReference type="FunCoup" id="C1FGI8">
    <property type="interactions" value="1372"/>
</dbReference>
<keyword evidence="5" id="KW-0539">Nucleus</keyword>
<dbReference type="RefSeq" id="XP_002508295.1">
    <property type="nucleotide sequence ID" value="XM_002508249.1"/>
</dbReference>
<dbReference type="PANTHER" id="PTHR12708">
    <property type="entry name" value="DNA POLYMERASE EPSILON SUBUNIT B"/>
    <property type="match status" value="1"/>
</dbReference>
<dbReference type="GO" id="GO:0008622">
    <property type="term" value="C:epsilon DNA polymerase complex"/>
    <property type="evidence" value="ECO:0007669"/>
    <property type="project" value="InterPro"/>
</dbReference>
<protein>
    <recommendedName>
        <fullName evidence="6">DNA polymerase II subunit 2</fullName>
    </recommendedName>
</protein>
<feature type="compositionally biased region" description="Acidic residues" evidence="7">
    <location>
        <begin position="512"/>
        <end position="546"/>
    </location>
</feature>
<dbReference type="InParanoid" id="C1FGI8"/>
<proteinExistence type="inferred from homology"/>
<dbReference type="GeneID" id="8245643"/>
<dbReference type="EMBL" id="CP001575">
    <property type="protein sequence ID" value="ACO69553.1"/>
    <property type="molecule type" value="Genomic_DNA"/>
</dbReference>
<dbReference type="OMA" id="YCIGHVI"/>
<dbReference type="KEGG" id="mis:MICPUN_101999"/>
<feature type="region of interest" description="Disordered" evidence="7">
    <location>
        <begin position="512"/>
        <end position="547"/>
    </location>
</feature>
<evidence type="ECO:0000256" key="4">
    <source>
        <dbReference type="ARBA" id="ARBA00023125"/>
    </source>
</evidence>
<dbReference type="AlphaFoldDB" id="C1FGI8"/>
<name>C1FGI8_MICCC</name>
<feature type="domain" description="DNA polymerase alpha/delta/epsilon subunit B" evidence="8">
    <location>
        <begin position="542"/>
        <end position="601"/>
    </location>
</feature>
<dbReference type="GO" id="GO:0042276">
    <property type="term" value="P:error-prone translesion synthesis"/>
    <property type="evidence" value="ECO:0007669"/>
    <property type="project" value="TreeGrafter"/>
</dbReference>
<keyword evidence="10" id="KW-1185">Reference proteome</keyword>
<dbReference type="OrthoDB" id="10254730at2759"/>
<feature type="domain" description="DNA polymerase alpha/delta/epsilon subunit B" evidence="8">
    <location>
        <begin position="272"/>
        <end position="433"/>
    </location>
</feature>
<keyword evidence="3" id="KW-0235">DNA replication</keyword>
<evidence type="ECO:0000256" key="2">
    <source>
        <dbReference type="ARBA" id="ARBA00009560"/>
    </source>
</evidence>
<evidence type="ECO:0000256" key="6">
    <source>
        <dbReference type="ARBA" id="ARBA00032930"/>
    </source>
</evidence>
<evidence type="ECO:0000313" key="10">
    <source>
        <dbReference type="Proteomes" id="UP000002009"/>
    </source>
</evidence>
<evidence type="ECO:0000256" key="5">
    <source>
        <dbReference type="ARBA" id="ARBA00023242"/>
    </source>
</evidence>